<feature type="compositionally biased region" description="Polar residues" evidence="3">
    <location>
        <begin position="1"/>
        <end position="17"/>
    </location>
</feature>
<sequence>MRLNATNSTAIRPSSRTLIHPNITPNKPPNPRRRRQRPRDGFEAVNAYKTALTNPNPALKTFDVVFMDISMPGMDGFEATRVIRKLEAEREKSEQEKVRRALRFK</sequence>
<accession>H0EJW1</accession>
<dbReference type="PANTHER" id="PTHR45339:SF6">
    <property type="entry name" value="SENSORY HISTIDINE PROTEIN KINASE"/>
    <property type="match status" value="1"/>
</dbReference>
<dbReference type="OrthoDB" id="303614at2759"/>
<evidence type="ECO:0000313" key="5">
    <source>
        <dbReference type="EMBL" id="EHL01152.1"/>
    </source>
</evidence>
<feature type="domain" description="Response regulatory" evidence="4">
    <location>
        <begin position="1"/>
        <end position="105"/>
    </location>
</feature>
<dbReference type="HOGENOM" id="CLU_2236858_0_0_1"/>
<evidence type="ECO:0000313" key="6">
    <source>
        <dbReference type="Proteomes" id="UP000005446"/>
    </source>
</evidence>
<organism evidence="5 6">
    <name type="scientific">Glarea lozoyensis (strain ATCC 74030 / MF5533)</name>
    <dbReference type="NCBI Taxonomy" id="1104152"/>
    <lineage>
        <taxon>Eukaryota</taxon>
        <taxon>Fungi</taxon>
        <taxon>Dikarya</taxon>
        <taxon>Ascomycota</taxon>
        <taxon>Pezizomycotina</taxon>
        <taxon>Leotiomycetes</taxon>
        <taxon>Helotiales</taxon>
        <taxon>Helotiaceae</taxon>
        <taxon>Glarea</taxon>
    </lineage>
</organism>
<protein>
    <submittedName>
        <fullName evidence="5">Putative Histidine kinase 4</fullName>
    </submittedName>
</protein>
<dbReference type="GO" id="GO:0000160">
    <property type="term" value="P:phosphorelay signal transduction system"/>
    <property type="evidence" value="ECO:0007669"/>
    <property type="project" value="InterPro"/>
</dbReference>
<gene>
    <name evidence="5" type="ORF">M7I_2845</name>
</gene>
<dbReference type="PROSITE" id="PS50110">
    <property type="entry name" value="RESPONSE_REGULATORY"/>
    <property type="match status" value="1"/>
</dbReference>
<dbReference type="SUPFAM" id="SSF52172">
    <property type="entry name" value="CheY-like"/>
    <property type="match status" value="1"/>
</dbReference>
<dbReference type="AlphaFoldDB" id="H0EJW1"/>
<keyword evidence="1 2" id="KW-0597">Phosphoprotein</keyword>
<dbReference type="EMBL" id="AGUE01000060">
    <property type="protein sequence ID" value="EHL01152.1"/>
    <property type="molecule type" value="Genomic_DNA"/>
</dbReference>
<feature type="modified residue" description="4-aspartylphosphate" evidence="2">
    <location>
        <position position="68"/>
    </location>
</feature>
<feature type="region of interest" description="Disordered" evidence="3">
    <location>
        <begin position="1"/>
        <end position="39"/>
    </location>
</feature>
<evidence type="ECO:0000256" key="2">
    <source>
        <dbReference type="PROSITE-ProRule" id="PRU00169"/>
    </source>
</evidence>
<dbReference type="PANTHER" id="PTHR45339">
    <property type="entry name" value="HYBRID SIGNAL TRANSDUCTION HISTIDINE KINASE J"/>
    <property type="match status" value="1"/>
</dbReference>
<proteinExistence type="predicted"/>
<evidence type="ECO:0000256" key="1">
    <source>
        <dbReference type="ARBA" id="ARBA00022553"/>
    </source>
</evidence>
<comment type="caution">
    <text evidence="5">The sequence shown here is derived from an EMBL/GenBank/DDBJ whole genome shotgun (WGS) entry which is preliminary data.</text>
</comment>
<dbReference type="InterPro" id="IPR011006">
    <property type="entry name" value="CheY-like_superfamily"/>
</dbReference>
<evidence type="ECO:0000256" key="3">
    <source>
        <dbReference type="SAM" id="MobiDB-lite"/>
    </source>
</evidence>
<evidence type="ECO:0000259" key="4">
    <source>
        <dbReference type="PROSITE" id="PS50110"/>
    </source>
</evidence>
<keyword evidence="5" id="KW-0418">Kinase</keyword>
<dbReference type="Proteomes" id="UP000005446">
    <property type="component" value="Unassembled WGS sequence"/>
</dbReference>
<dbReference type="InterPro" id="IPR001789">
    <property type="entry name" value="Sig_transdc_resp-reg_receiver"/>
</dbReference>
<reference evidence="5 6" key="1">
    <citation type="journal article" date="2012" name="Eukaryot. Cell">
        <title>Genome sequence of the fungus Glarea lozoyensis: the first genome sequence of a species from the Helotiaceae family.</title>
        <authorList>
            <person name="Youssar L."/>
            <person name="Gruening B.A."/>
            <person name="Erxleben A."/>
            <person name="Guenther S."/>
            <person name="Huettel W."/>
        </authorList>
    </citation>
    <scope>NUCLEOTIDE SEQUENCE [LARGE SCALE GENOMIC DNA]</scope>
    <source>
        <strain evidence="6">ATCC 74030 / MF5533</strain>
    </source>
</reference>
<dbReference type="GO" id="GO:0016301">
    <property type="term" value="F:kinase activity"/>
    <property type="evidence" value="ECO:0007669"/>
    <property type="project" value="UniProtKB-KW"/>
</dbReference>
<dbReference type="Gene3D" id="3.40.50.2300">
    <property type="match status" value="1"/>
</dbReference>
<keyword evidence="5" id="KW-0808">Transferase</keyword>
<dbReference type="InParanoid" id="H0EJW1"/>
<name>H0EJW1_GLAL7</name>
<keyword evidence="6" id="KW-1185">Reference proteome</keyword>